<sequence length="72" mass="7973">MHAHHTVPRKGYERQARVRSHCPQRPLSPPLGSALLAPVHSLQYKYADTSPTRLARASASMLTQVFALAPWG</sequence>
<reference evidence="2 3" key="1">
    <citation type="journal article" date="2023" name="Microbiol. Spectr.">
        <title>Symbiosis of Carpenter Bees with Uncharacterized Lactic Acid Bacteria Showing NAD Auxotrophy.</title>
        <authorList>
            <person name="Kawasaki S."/>
            <person name="Ozawa K."/>
            <person name="Mori T."/>
            <person name="Yamamoto A."/>
            <person name="Ito M."/>
            <person name="Ohkuma M."/>
            <person name="Sakamoto M."/>
            <person name="Matsutani M."/>
        </authorList>
    </citation>
    <scope>NUCLEOTIDE SEQUENCE [LARGE SCALE GENOMIC DNA]</scope>
    <source>
        <strain evidence="2 3">Kim37-2</strain>
    </source>
</reference>
<dbReference type="EMBL" id="AP026798">
    <property type="protein sequence ID" value="BDR52979.1"/>
    <property type="molecule type" value="Genomic_DNA"/>
</dbReference>
<proteinExistence type="predicted"/>
<keyword evidence="3" id="KW-1185">Reference proteome</keyword>
<accession>A0ABN6SA49</accession>
<evidence type="ECO:0000313" key="3">
    <source>
        <dbReference type="Proteomes" id="UP001321766"/>
    </source>
</evidence>
<gene>
    <name evidence="2" type="ORF">KIM372_08860</name>
</gene>
<evidence type="ECO:0000256" key="1">
    <source>
        <dbReference type="SAM" id="MobiDB-lite"/>
    </source>
</evidence>
<name>A0ABN6SA49_9BIFI</name>
<feature type="region of interest" description="Disordered" evidence="1">
    <location>
        <begin position="1"/>
        <end position="29"/>
    </location>
</feature>
<dbReference type="Proteomes" id="UP001321766">
    <property type="component" value="Chromosome"/>
</dbReference>
<protein>
    <submittedName>
        <fullName evidence="2">Uncharacterized protein</fullName>
    </submittedName>
</protein>
<evidence type="ECO:0000313" key="2">
    <source>
        <dbReference type="EMBL" id="BDR52979.1"/>
    </source>
</evidence>
<organism evidence="2 3">
    <name type="scientific">Bombiscardovia nodaiensis</name>
    <dbReference type="NCBI Taxonomy" id="2932181"/>
    <lineage>
        <taxon>Bacteria</taxon>
        <taxon>Bacillati</taxon>
        <taxon>Actinomycetota</taxon>
        <taxon>Actinomycetes</taxon>
        <taxon>Bifidobacteriales</taxon>
        <taxon>Bifidobacteriaceae</taxon>
        <taxon>Bombiscardovia</taxon>
    </lineage>
</organism>